<proteinExistence type="predicted"/>
<gene>
    <name evidence="2" type="ORF">J2S03_001954</name>
</gene>
<evidence type="ECO:0000313" key="3">
    <source>
        <dbReference type="Proteomes" id="UP001232973"/>
    </source>
</evidence>
<dbReference type="Proteomes" id="UP001232973">
    <property type="component" value="Unassembled WGS sequence"/>
</dbReference>
<protein>
    <submittedName>
        <fullName evidence="2">Thioredoxin-like negative regulator of GroEL</fullName>
    </submittedName>
</protein>
<dbReference type="Gene3D" id="3.40.30.10">
    <property type="entry name" value="Glutaredoxin"/>
    <property type="match status" value="1"/>
</dbReference>
<dbReference type="InterPro" id="IPR036249">
    <property type="entry name" value="Thioredoxin-like_sf"/>
</dbReference>
<dbReference type="InterPro" id="IPR013766">
    <property type="entry name" value="Thioredoxin_domain"/>
</dbReference>
<name>A0ABT9XIF6_9BACL</name>
<organism evidence="2 3">
    <name type="scientific">Alicyclobacillus cycloheptanicus</name>
    <dbReference type="NCBI Taxonomy" id="1457"/>
    <lineage>
        <taxon>Bacteria</taxon>
        <taxon>Bacillati</taxon>
        <taxon>Bacillota</taxon>
        <taxon>Bacilli</taxon>
        <taxon>Bacillales</taxon>
        <taxon>Alicyclobacillaceae</taxon>
        <taxon>Alicyclobacillus</taxon>
    </lineage>
</organism>
<dbReference type="EMBL" id="JAUSTP010000014">
    <property type="protein sequence ID" value="MDQ0190091.1"/>
    <property type="molecule type" value="Genomic_DNA"/>
</dbReference>
<accession>A0ABT9XIF6</accession>
<sequence length="105" mass="11827">MLAEADDYELKQTLWQTEGPVVVFFHTPLCGTCKVGRKMLDVALAALPDIPAFACNLNAMPHYAQEWQIESIPCLVVVERLKVVEKIYAFQSAGHLFRVLQPYCS</sequence>
<comment type="caution">
    <text evidence="2">The sequence shown here is derived from an EMBL/GenBank/DDBJ whole genome shotgun (WGS) entry which is preliminary data.</text>
</comment>
<dbReference type="Pfam" id="PF00085">
    <property type="entry name" value="Thioredoxin"/>
    <property type="match status" value="1"/>
</dbReference>
<evidence type="ECO:0000259" key="1">
    <source>
        <dbReference type="Pfam" id="PF00085"/>
    </source>
</evidence>
<reference evidence="2 3" key="1">
    <citation type="submission" date="2023-07" db="EMBL/GenBank/DDBJ databases">
        <title>Genomic Encyclopedia of Type Strains, Phase IV (KMG-IV): sequencing the most valuable type-strain genomes for metagenomic binning, comparative biology and taxonomic classification.</title>
        <authorList>
            <person name="Goeker M."/>
        </authorList>
    </citation>
    <scope>NUCLEOTIDE SEQUENCE [LARGE SCALE GENOMIC DNA]</scope>
    <source>
        <strain evidence="2 3">DSM 4006</strain>
    </source>
</reference>
<dbReference type="SUPFAM" id="SSF52833">
    <property type="entry name" value="Thioredoxin-like"/>
    <property type="match status" value="1"/>
</dbReference>
<keyword evidence="3" id="KW-1185">Reference proteome</keyword>
<dbReference type="CDD" id="cd02947">
    <property type="entry name" value="TRX_family"/>
    <property type="match status" value="1"/>
</dbReference>
<dbReference type="RefSeq" id="WP_274456847.1">
    <property type="nucleotide sequence ID" value="NZ_CP067097.1"/>
</dbReference>
<evidence type="ECO:0000313" key="2">
    <source>
        <dbReference type="EMBL" id="MDQ0190091.1"/>
    </source>
</evidence>
<feature type="domain" description="Thioredoxin" evidence="1">
    <location>
        <begin position="7"/>
        <end position="98"/>
    </location>
</feature>